<dbReference type="CDD" id="cd00610">
    <property type="entry name" value="OAT_like"/>
    <property type="match status" value="1"/>
</dbReference>
<dbReference type="PIRSF" id="PIRSF000521">
    <property type="entry name" value="Transaminase_4ab_Lys_Orn"/>
    <property type="match status" value="1"/>
</dbReference>
<dbReference type="InterPro" id="IPR015421">
    <property type="entry name" value="PyrdxlP-dep_Trfase_major"/>
</dbReference>
<protein>
    <submittedName>
        <fullName evidence="4">Aspartate aminotransferase family protein</fullName>
    </submittedName>
</protein>
<dbReference type="SUPFAM" id="SSF53383">
    <property type="entry name" value="PLP-dependent transferases"/>
    <property type="match status" value="1"/>
</dbReference>
<keyword evidence="4" id="KW-0032">Aminotransferase</keyword>
<evidence type="ECO:0000256" key="2">
    <source>
        <dbReference type="ARBA" id="ARBA00022898"/>
    </source>
</evidence>
<comment type="similarity">
    <text evidence="1 3">Belongs to the class-III pyridoxal-phosphate-dependent aminotransferase family.</text>
</comment>
<reference evidence="4 5" key="1">
    <citation type="submission" date="2017-04" db="EMBL/GenBank/DDBJ databases">
        <title>Novel microbial lineages endemic to geothermal iron-oxide mats fill important gaps in the evolutionary history of Archaea.</title>
        <authorList>
            <person name="Jay Z.J."/>
            <person name="Beam J.P."/>
            <person name="Dlakic M."/>
            <person name="Rusch D.B."/>
            <person name="Kozubal M.A."/>
            <person name="Inskeep W.P."/>
        </authorList>
    </citation>
    <scope>NUCLEOTIDE SEQUENCE [LARGE SCALE GENOMIC DNA]</scope>
    <source>
        <strain evidence="4">OSP_D</strain>
    </source>
</reference>
<dbReference type="GO" id="GO:0005829">
    <property type="term" value="C:cytosol"/>
    <property type="evidence" value="ECO:0007669"/>
    <property type="project" value="TreeGrafter"/>
</dbReference>
<dbReference type="InterPro" id="IPR015424">
    <property type="entry name" value="PyrdxlP-dep_Trfase"/>
</dbReference>
<dbReference type="GO" id="GO:0008483">
    <property type="term" value="F:transaminase activity"/>
    <property type="evidence" value="ECO:0007669"/>
    <property type="project" value="UniProtKB-KW"/>
</dbReference>
<dbReference type="Proteomes" id="UP000240880">
    <property type="component" value="Unassembled WGS sequence"/>
</dbReference>
<organism evidence="4 5">
    <name type="scientific">Candidatus Marsarchaeota G1 archaeon OSP_D</name>
    <dbReference type="NCBI Taxonomy" id="1978155"/>
    <lineage>
        <taxon>Archaea</taxon>
        <taxon>Candidatus Marsarchaeota</taxon>
        <taxon>Candidatus Marsarchaeota group 1</taxon>
    </lineage>
</organism>
<gene>
    <name evidence="4" type="ORF">B9Q01_02270</name>
</gene>
<dbReference type="GO" id="GO:0030170">
    <property type="term" value="F:pyridoxal phosphate binding"/>
    <property type="evidence" value="ECO:0007669"/>
    <property type="project" value="InterPro"/>
</dbReference>
<dbReference type="InterPro" id="IPR015422">
    <property type="entry name" value="PyrdxlP-dep_Trfase_small"/>
</dbReference>
<dbReference type="Gene3D" id="3.90.1150.10">
    <property type="entry name" value="Aspartate Aminotransferase, domain 1"/>
    <property type="match status" value="1"/>
</dbReference>
<evidence type="ECO:0000256" key="3">
    <source>
        <dbReference type="RuleBase" id="RU003560"/>
    </source>
</evidence>
<accession>A0A2R6ACF2</accession>
<dbReference type="Pfam" id="PF00202">
    <property type="entry name" value="Aminotran_3"/>
    <property type="match status" value="1"/>
</dbReference>
<dbReference type="Gene3D" id="3.40.640.10">
    <property type="entry name" value="Type I PLP-dependent aspartate aminotransferase-like (Major domain)"/>
    <property type="match status" value="1"/>
</dbReference>
<dbReference type="EMBL" id="NEXC01000008">
    <property type="protein sequence ID" value="PSN84070.1"/>
    <property type="molecule type" value="Genomic_DNA"/>
</dbReference>
<keyword evidence="4" id="KW-0808">Transferase</keyword>
<comment type="caution">
    <text evidence="4">The sequence shown here is derived from an EMBL/GenBank/DDBJ whole genome shotgun (WGS) entry which is preliminary data.</text>
</comment>
<dbReference type="AlphaFoldDB" id="A0A2R6ACF2"/>
<dbReference type="PANTHER" id="PTHR43094">
    <property type="entry name" value="AMINOTRANSFERASE"/>
    <property type="match status" value="1"/>
</dbReference>
<evidence type="ECO:0000313" key="4">
    <source>
        <dbReference type="EMBL" id="PSN84070.1"/>
    </source>
</evidence>
<name>A0A2R6ACF2_9ARCH</name>
<dbReference type="PANTHER" id="PTHR43094:SF1">
    <property type="entry name" value="AMINOTRANSFERASE CLASS-III"/>
    <property type="match status" value="1"/>
</dbReference>
<dbReference type="InterPro" id="IPR005814">
    <property type="entry name" value="Aminotrans_3"/>
</dbReference>
<evidence type="ECO:0000313" key="5">
    <source>
        <dbReference type="Proteomes" id="UP000240880"/>
    </source>
</evidence>
<keyword evidence="2 3" id="KW-0663">Pyridoxal phosphate</keyword>
<evidence type="ECO:0000256" key="1">
    <source>
        <dbReference type="ARBA" id="ARBA00008954"/>
    </source>
</evidence>
<sequence length="455" mass="50664">MSSSIDNANLLEEVSDITKKLTYGTWRKQASWKPLTVVDAEGCYFVDSSGKRYLDFSSQLMCSNLGHKNKRVIEAIKRQAEKLAYVSPAFATEVRAKLSQKLKEVLPKNLTKYFFATSGTEANEAAVKIVRMFYKKEGKTKIISRYNSYHGSTAASIELTGDFRRIAVNSTGAFPGVVHVPDPYCYRCPFGLSYPECGVACAEFIEYVIKNEGNVGAVIVESVTGTNGVIVPPKEYMPRLREITKEHDVFLITDEVMSGWGRTGEWFAVDHWGVKPDILTTAKGITGAYIPLSLTATSEKLAQFFEHNYFAHGHTYEAHPLTLAAAVAAIEEYQENNLIERAKTIGKYLGERLTELKAKHPSIGDVRGIGLFWAVEIVKNRSTKQPFNTYQDKLEGLPLMTDKVASAMMKDGVYVNSWISHFVIAPPLIITQEEVDKGVEALDKALKLADMEVVE</sequence>
<proteinExistence type="inferred from homology"/>